<gene>
    <name evidence="2" type="ORF">QBO96_05900</name>
</gene>
<sequence length="74" mass="8399">MTIKITLNETLENTSLTRNAIAVKAGIRPATLHELVNNKTKGITFETLSKILNAMNELDTTRTYDIKDIFIYEK</sequence>
<dbReference type="SUPFAM" id="SSF47413">
    <property type="entry name" value="lambda repressor-like DNA-binding domains"/>
    <property type="match status" value="1"/>
</dbReference>
<dbReference type="EMBL" id="CP122283">
    <property type="protein sequence ID" value="WGF39796.1"/>
    <property type="molecule type" value="Genomic_DNA"/>
</dbReference>
<dbReference type="Pfam" id="PF13443">
    <property type="entry name" value="HTH_26"/>
    <property type="match status" value="1"/>
</dbReference>
<name>A0ABY8KPR9_9BACI</name>
<protein>
    <submittedName>
        <fullName evidence="2">Helix-turn-helix transcriptional regulator</fullName>
    </submittedName>
</protein>
<evidence type="ECO:0000313" key="3">
    <source>
        <dbReference type="Proteomes" id="UP001244564"/>
    </source>
</evidence>
<feature type="domain" description="HTH cro/C1-type" evidence="1">
    <location>
        <begin position="7"/>
        <end position="56"/>
    </location>
</feature>
<evidence type="ECO:0000259" key="1">
    <source>
        <dbReference type="Pfam" id="PF13443"/>
    </source>
</evidence>
<reference evidence="2 3" key="1">
    <citation type="submission" date="2023-04" db="EMBL/GenBank/DDBJ databases">
        <title>Genomic of Lysinibacillus capsici TSBLM.</title>
        <authorList>
            <person name="Hu X.S."/>
            <person name="Yu C.H."/>
        </authorList>
    </citation>
    <scope>NUCLEOTIDE SEQUENCE [LARGE SCALE GENOMIC DNA]</scope>
    <source>
        <strain evidence="2 3">TSBLM</strain>
    </source>
</reference>
<dbReference type="Proteomes" id="UP001244564">
    <property type="component" value="Chromosome"/>
</dbReference>
<dbReference type="RefSeq" id="WP_009371981.1">
    <property type="nucleotide sequence ID" value="NZ_CP122283.1"/>
</dbReference>
<keyword evidence="3" id="KW-1185">Reference proteome</keyword>
<evidence type="ECO:0000313" key="2">
    <source>
        <dbReference type="EMBL" id="WGF39796.1"/>
    </source>
</evidence>
<dbReference type="Gene3D" id="1.10.260.40">
    <property type="entry name" value="lambda repressor-like DNA-binding domains"/>
    <property type="match status" value="1"/>
</dbReference>
<accession>A0ABY8KPR9</accession>
<dbReference type="InterPro" id="IPR010982">
    <property type="entry name" value="Lambda_DNA-bd_dom_sf"/>
</dbReference>
<organism evidence="2 3">
    <name type="scientific">Lysinibacillus capsici</name>
    <dbReference type="NCBI Taxonomy" id="2115968"/>
    <lineage>
        <taxon>Bacteria</taxon>
        <taxon>Bacillati</taxon>
        <taxon>Bacillota</taxon>
        <taxon>Bacilli</taxon>
        <taxon>Bacillales</taxon>
        <taxon>Bacillaceae</taxon>
        <taxon>Lysinibacillus</taxon>
    </lineage>
</organism>
<dbReference type="InterPro" id="IPR001387">
    <property type="entry name" value="Cro/C1-type_HTH"/>
</dbReference>
<proteinExistence type="predicted"/>